<protein>
    <submittedName>
        <fullName evidence="1">Aminoglycoside phosphotransferase family protein</fullName>
        <ecNumber evidence="1">2.7.1.-</ecNumber>
    </submittedName>
</protein>
<dbReference type="EC" id="2.7.1.-" evidence="1"/>
<evidence type="ECO:0000313" key="1">
    <source>
        <dbReference type="EMBL" id="MFI6505231.1"/>
    </source>
</evidence>
<dbReference type="Gene3D" id="3.90.1200.10">
    <property type="match status" value="1"/>
</dbReference>
<dbReference type="Proteomes" id="UP001612741">
    <property type="component" value="Unassembled WGS sequence"/>
</dbReference>
<proteinExistence type="predicted"/>
<dbReference type="RefSeq" id="WP_397091292.1">
    <property type="nucleotide sequence ID" value="NZ_JBITGY010000018.1"/>
</dbReference>
<accession>A0ABW7ZAM6</accession>
<organism evidence="1 2">
    <name type="scientific">Nonomuraea typhae</name>
    <dbReference type="NCBI Taxonomy" id="2603600"/>
    <lineage>
        <taxon>Bacteria</taxon>
        <taxon>Bacillati</taxon>
        <taxon>Actinomycetota</taxon>
        <taxon>Actinomycetes</taxon>
        <taxon>Streptosporangiales</taxon>
        <taxon>Streptosporangiaceae</taxon>
        <taxon>Nonomuraea</taxon>
    </lineage>
</organism>
<dbReference type="EMBL" id="JBITGY010000018">
    <property type="protein sequence ID" value="MFI6505231.1"/>
    <property type="molecule type" value="Genomic_DNA"/>
</dbReference>
<name>A0ABW7ZAM6_9ACTN</name>
<comment type="caution">
    <text evidence="1">The sequence shown here is derived from an EMBL/GenBank/DDBJ whole genome shotgun (WGS) entry which is preliminary data.</text>
</comment>
<dbReference type="SUPFAM" id="SSF56112">
    <property type="entry name" value="Protein kinase-like (PK-like)"/>
    <property type="match status" value="1"/>
</dbReference>
<dbReference type="PROSITE" id="PS00109">
    <property type="entry name" value="PROTEIN_KINASE_TYR"/>
    <property type="match status" value="1"/>
</dbReference>
<keyword evidence="2" id="KW-1185">Reference proteome</keyword>
<dbReference type="InterPro" id="IPR011009">
    <property type="entry name" value="Kinase-like_dom_sf"/>
</dbReference>
<reference evidence="1 2" key="1">
    <citation type="submission" date="2024-10" db="EMBL/GenBank/DDBJ databases">
        <title>The Natural Products Discovery Center: Release of the First 8490 Sequenced Strains for Exploring Actinobacteria Biosynthetic Diversity.</title>
        <authorList>
            <person name="Kalkreuter E."/>
            <person name="Kautsar S.A."/>
            <person name="Yang D."/>
            <person name="Bader C.D."/>
            <person name="Teijaro C.N."/>
            <person name="Fluegel L."/>
            <person name="Davis C.M."/>
            <person name="Simpson J.R."/>
            <person name="Lauterbach L."/>
            <person name="Steele A.D."/>
            <person name="Gui C."/>
            <person name="Meng S."/>
            <person name="Li G."/>
            <person name="Viehrig K."/>
            <person name="Ye F."/>
            <person name="Su P."/>
            <person name="Kiefer A.F."/>
            <person name="Nichols A."/>
            <person name="Cepeda A.J."/>
            <person name="Yan W."/>
            <person name="Fan B."/>
            <person name="Jiang Y."/>
            <person name="Adhikari A."/>
            <person name="Zheng C.-J."/>
            <person name="Schuster L."/>
            <person name="Cowan T.M."/>
            <person name="Smanski M.J."/>
            <person name="Chevrette M.G."/>
            <person name="De Carvalho L.P.S."/>
            <person name="Shen B."/>
        </authorList>
    </citation>
    <scope>NUCLEOTIDE SEQUENCE [LARGE SCALE GENOMIC DNA]</scope>
    <source>
        <strain evidence="1 2">NPDC050545</strain>
    </source>
</reference>
<evidence type="ECO:0000313" key="2">
    <source>
        <dbReference type="Proteomes" id="UP001612741"/>
    </source>
</evidence>
<sequence>MTRVPWPELAAPVRARVEDYLGGRVVEAVTQTGGFSPAAAARLLLDTGDRAFVKAVAPGVNDRATELYRAEARVAAALPASVPAPRLLTSFEHDGWVVLLFENVDGRPPATPWRRDELDRVLTTVDRLAADLTPSPLAVPPIGKLFGEMFRGWRLLLDEDKQGLDPWIIRHLDGLAELESGWAAAAAGDTLLHADLRADNVLLTADRVHIVDWPYASLGASWFDRLNMLPSVALQGGPDPAELLPDPDPAVTRVLAALTGYYVRQSRQPPPPGIPTVRAFQAAQGEIALDWLRRRTGWA</sequence>
<dbReference type="GO" id="GO:0016740">
    <property type="term" value="F:transferase activity"/>
    <property type="evidence" value="ECO:0007669"/>
    <property type="project" value="UniProtKB-KW"/>
</dbReference>
<keyword evidence="1" id="KW-0808">Transferase</keyword>
<gene>
    <name evidence="1" type="ORF">ACIBG2_48175</name>
</gene>
<dbReference type="InterPro" id="IPR008266">
    <property type="entry name" value="Tyr_kinase_AS"/>
</dbReference>